<sequence length="192" mass="22284">MAKKAKMAEKGKTKGKKSGPTSSDRVIKTRSMDREFFSPEESEAIIKRQSEIRNDFSDWLSIANRTAQDVSSVKKVSPSILRSNIVRNLENSFEKSNKDVEEILGSKKRIDIEFKDIAEEDEVVKVGLLTKGIFIIRFQNMEQRDKVMHQGYVFFDIKPMFMKPWNPIDDFTKEEVTNVPTWIQLRGLDIKY</sequence>
<dbReference type="AlphaFoldDB" id="A0A803PSJ1"/>
<proteinExistence type="predicted"/>
<dbReference type="InterPro" id="IPR025558">
    <property type="entry name" value="DUF4283"/>
</dbReference>
<dbReference type="Pfam" id="PF14111">
    <property type="entry name" value="DUF4283"/>
    <property type="match status" value="1"/>
</dbReference>
<protein>
    <recommendedName>
        <fullName evidence="2">DUF4283 domain-containing protein</fullName>
    </recommendedName>
</protein>
<evidence type="ECO:0000259" key="2">
    <source>
        <dbReference type="Pfam" id="PF14111"/>
    </source>
</evidence>
<reference evidence="3" key="1">
    <citation type="submission" date="2018-11" db="EMBL/GenBank/DDBJ databases">
        <authorList>
            <person name="Grassa J C."/>
        </authorList>
    </citation>
    <scope>NUCLEOTIDE SEQUENCE [LARGE SCALE GENOMIC DNA]</scope>
</reference>
<dbReference type="InterPro" id="IPR040256">
    <property type="entry name" value="At4g02000-like"/>
</dbReference>
<dbReference type="Gramene" id="evm.model.05.948">
    <property type="protein sequence ID" value="cds.evm.model.05.948"/>
    <property type="gene ID" value="evm.TU.05.948"/>
</dbReference>
<organism evidence="3 4">
    <name type="scientific">Cannabis sativa</name>
    <name type="common">Hemp</name>
    <name type="synonym">Marijuana</name>
    <dbReference type="NCBI Taxonomy" id="3483"/>
    <lineage>
        <taxon>Eukaryota</taxon>
        <taxon>Viridiplantae</taxon>
        <taxon>Streptophyta</taxon>
        <taxon>Embryophyta</taxon>
        <taxon>Tracheophyta</taxon>
        <taxon>Spermatophyta</taxon>
        <taxon>Magnoliopsida</taxon>
        <taxon>eudicotyledons</taxon>
        <taxon>Gunneridae</taxon>
        <taxon>Pentapetalae</taxon>
        <taxon>rosids</taxon>
        <taxon>fabids</taxon>
        <taxon>Rosales</taxon>
        <taxon>Cannabaceae</taxon>
        <taxon>Cannabis</taxon>
    </lineage>
</organism>
<feature type="compositionally biased region" description="Basic and acidic residues" evidence="1">
    <location>
        <begin position="1"/>
        <end position="12"/>
    </location>
</feature>
<name>A0A803PSJ1_CANSA</name>
<feature type="region of interest" description="Disordered" evidence="1">
    <location>
        <begin position="1"/>
        <end position="33"/>
    </location>
</feature>
<dbReference type="EMBL" id="UZAU01000475">
    <property type="status" value="NOT_ANNOTATED_CDS"/>
    <property type="molecule type" value="Genomic_DNA"/>
</dbReference>
<feature type="domain" description="DUF4283" evidence="2">
    <location>
        <begin position="123"/>
        <end position="167"/>
    </location>
</feature>
<keyword evidence="4" id="KW-1185">Reference proteome</keyword>
<dbReference type="PANTHER" id="PTHR31286">
    <property type="entry name" value="GLYCINE-RICH CELL WALL STRUCTURAL PROTEIN 1.8-LIKE"/>
    <property type="match status" value="1"/>
</dbReference>
<evidence type="ECO:0000313" key="4">
    <source>
        <dbReference type="Proteomes" id="UP000596661"/>
    </source>
</evidence>
<dbReference type="Proteomes" id="UP000596661">
    <property type="component" value="Chromosome 5"/>
</dbReference>
<evidence type="ECO:0000313" key="3">
    <source>
        <dbReference type="EnsemblPlants" id="cds.evm.model.05.948"/>
    </source>
</evidence>
<dbReference type="PANTHER" id="PTHR31286:SF165">
    <property type="entry name" value="DUF4283 DOMAIN-CONTAINING PROTEIN"/>
    <property type="match status" value="1"/>
</dbReference>
<accession>A0A803PSJ1</accession>
<evidence type="ECO:0000256" key="1">
    <source>
        <dbReference type="SAM" id="MobiDB-lite"/>
    </source>
</evidence>
<dbReference type="EnsemblPlants" id="evm.model.05.948">
    <property type="protein sequence ID" value="cds.evm.model.05.948"/>
    <property type="gene ID" value="evm.TU.05.948"/>
</dbReference>
<reference evidence="3" key="2">
    <citation type="submission" date="2021-03" db="UniProtKB">
        <authorList>
            <consortium name="EnsemblPlants"/>
        </authorList>
    </citation>
    <scope>IDENTIFICATION</scope>
</reference>